<feature type="transmembrane region" description="Helical" evidence="10">
    <location>
        <begin position="175"/>
        <end position="197"/>
    </location>
</feature>
<dbReference type="InterPro" id="IPR004680">
    <property type="entry name" value="Cit_transptr-like_dom"/>
</dbReference>
<feature type="transmembrane region" description="Helical" evidence="10">
    <location>
        <begin position="396"/>
        <end position="416"/>
    </location>
</feature>
<evidence type="ECO:0000256" key="9">
    <source>
        <dbReference type="ARBA" id="ARBA00023136"/>
    </source>
</evidence>
<comment type="similarity">
    <text evidence="3">Belongs to the CitM (TC 2.A.11) transporter family.</text>
</comment>
<organism evidence="13 14">
    <name type="scientific">Mycobacterium kiyosense</name>
    <dbReference type="NCBI Taxonomy" id="2871094"/>
    <lineage>
        <taxon>Bacteria</taxon>
        <taxon>Bacillati</taxon>
        <taxon>Actinomycetota</taxon>
        <taxon>Actinomycetes</taxon>
        <taxon>Mycobacteriales</taxon>
        <taxon>Mycobacteriaceae</taxon>
        <taxon>Mycobacterium</taxon>
    </lineage>
</organism>
<dbReference type="Proteomes" id="UP001165663">
    <property type="component" value="Unassembled WGS sequence"/>
</dbReference>
<dbReference type="Pfam" id="PF03600">
    <property type="entry name" value="CitMHS"/>
    <property type="match status" value="1"/>
</dbReference>
<keyword evidence="9 10" id="KW-0472">Membrane</keyword>
<evidence type="ECO:0000256" key="7">
    <source>
        <dbReference type="ARBA" id="ARBA00022849"/>
    </source>
</evidence>
<dbReference type="InterPro" id="IPR000802">
    <property type="entry name" value="Arsenical_pump_ArsB"/>
</dbReference>
<dbReference type="GO" id="GO:0046685">
    <property type="term" value="P:response to arsenic-containing substance"/>
    <property type="evidence" value="ECO:0007669"/>
    <property type="project" value="UniProtKB-KW"/>
</dbReference>
<feature type="transmembrane region" description="Helical" evidence="10">
    <location>
        <begin position="248"/>
        <end position="264"/>
    </location>
</feature>
<protein>
    <submittedName>
        <fullName evidence="13">Arsenic transporter</fullName>
    </submittedName>
</protein>
<dbReference type="PRINTS" id="PR00758">
    <property type="entry name" value="ARSENICPUMP"/>
</dbReference>
<dbReference type="PANTHER" id="PTHR43302">
    <property type="entry name" value="TRANSPORTER ARSB-RELATED"/>
    <property type="match status" value="1"/>
</dbReference>
<evidence type="ECO:0000256" key="4">
    <source>
        <dbReference type="ARBA" id="ARBA00022448"/>
    </source>
</evidence>
<evidence type="ECO:0000313" key="14">
    <source>
        <dbReference type="Proteomes" id="UP001064782"/>
    </source>
</evidence>
<dbReference type="EMBL" id="BRXE01000007">
    <property type="protein sequence ID" value="GLB81936.1"/>
    <property type="molecule type" value="Genomic_DNA"/>
</dbReference>
<evidence type="ECO:0000259" key="11">
    <source>
        <dbReference type="Pfam" id="PF03600"/>
    </source>
</evidence>
<keyword evidence="14" id="KW-1185">Reference proteome</keyword>
<dbReference type="AlphaFoldDB" id="A0A9P3Q8T4"/>
<keyword evidence="8 10" id="KW-1133">Transmembrane helix</keyword>
<feature type="transmembrane region" description="Helical" evidence="10">
    <location>
        <begin position="308"/>
        <end position="330"/>
    </location>
</feature>
<proteinExistence type="inferred from homology"/>
<gene>
    <name evidence="13" type="primary">arsB2</name>
    <name evidence="13" type="ORF">Mkiyose1413_27760</name>
    <name evidence="12" type="ORF">SRL2020028_11920</name>
</gene>
<dbReference type="EMBL" id="BRZI01000018">
    <property type="protein sequence ID" value="GLD30893.1"/>
    <property type="molecule type" value="Genomic_DNA"/>
</dbReference>
<keyword evidence="4" id="KW-0813">Transport</keyword>
<keyword evidence="5" id="KW-1003">Cell membrane</keyword>
<evidence type="ECO:0000313" key="12">
    <source>
        <dbReference type="EMBL" id="GLB81936.1"/>
    </source>
</evidence>
<comment type="similarity">
    <text evidence="2">Belongs to the ArsB family.</text>
</comment>
<evidence type="ECO:0000256" key="5">
    <source>
        <dbReference type="ARBA" id="ARBA00022475"/>
    </source>
</evidence>
<feature type="transmembrane region" description="Helical" evidence="10">
    <location>
        <begin position="337"/>
        <end position="362"/>
    </location>
</feature>
<name>A0A9P3Q8T4_9MYCO</name>
<dbReference type="PANTHER" id="PTHR43302:SF5">
    <property type="entry name" value="TRANSPORTER ARSB-RELATED"/>
    <property type="match status" value="1"/>
</dbReference>
<comment type="caution">
    <text evidence="13">The sequence shown here is derived from an EMBL/GenBank/DDBJ whole genome shotgun (WGS) entry which is preliminary data.</text>
</comment>
<feature type="transmembrane region" description="Helical" evidence="10">
    <location>
        <begin position="276"/>
        <end position="296"/>
    </location>
</feature>
<evidence type="ECO:0000256" key="2">
    <source>
        <dbReference type="ARBA" id="ARBA00006433"/>
    </source>
</evidence>
<evidence type="ECO:0000256" key="3">
    <source>
        <dbReference type="ARBA" id="ARBA00009843"/>
    </source>
</evidence>
<feature type="domain" description="Citrate transporter-like" evidence="11">
    <location>
        <begin position="25"/>
        <end position="348"/>
    </location>
</feature>
<evidence type="ECO:0000256" key="10">
    <source>
        <dbReference type="SAM" id="Phobius"/>
    </source>
</evidence>
<feature type="transmembrane region" description="Helical" evidence="10">
    <location>
        <begin position="104"/>
        <end position="130"/>
    </location>
</feature>
<evidence type="ECO:0000313" key="13">
    <source>
        <dbReference type="EMBL" id="GLD30893.1"/>
    </source>
</evidence>
<reference evidence="13" key="1">
    <citation type="submission" date="2022-08" db="EMBL/GenBank/DDBJ databases">
        <title>Mycobacterium kiyosense sp. nov., scotochromogenic slow-glowing species isolated from respiratory specimens.</title>
        <authorList>
            <person name="Fukano H."/>
            <person name="Kazumi Y."/>
            <person name="Sakagami N."/>
            <person name="Ato M."/>
            <person name="Mitarai S."/>
            <person name="Hoshino Y."/>
        </authorList>
    </citation>
    <scope>NUCLEOTIDE SEQUENCE</scope>
    <source>
        <strain evidence="13">1413</strain>
        <strain evidence="12">SRL2020-028</strain>
    </source>
</reference>
<evidence type="ECO:0000256" key="6">
    <source>
        <dbReference type="ARBA" id="ARBA00022692"/>
    </source>
</evidence>
<feature type="transmembrane region" description="Helical" evidence="10">
    <location>
        <begin position="31"/>
        <end position="50"/>
    </location>
</feature>
<evidence type="ECO:0000256" key="8">
    <source>
        <dbReference type="ARBA" id="ARBA00022989"/>
    </source>
</evidence>
<sequence length="420" mass="42722">MSALVAECVSVVLLAMVLLAAVIRPFGWPEAVVAVPAAAIVIGVGAVSAADARSEVLDLAPVVGFLAAVLVLSQACADEGLFAWCGARMARAAGGGSQRLLLAVFAVASLVTVVFSLDATVVLLTPVVAATATQLRVRARPHLYACAHLSNSASLLLPVSNLTNLLALSASGLSFTHFTALMALPWIAAIGVEYLVFRRYFATDLTAAAPQPPGPDASVQAAPKFAIVTVLATLAGFVVTSAVGVNPAWAAAAGALILTAYAAVGGRTSLRVVIHAADPPFLIFVLALGVVVRAVIDNGLHDELRARLPHPTGLAGLLAIAAVAAVAANVVNNLPAVLMLVPLVATTGGPGAVLAVLIGVNIGPNLTYTGSLATMLWRRVLHRHQQPTNLAVFTKLGLLTTPAALVAAVAALWVSLQLIG</sequence>
<feature type="transmembrane region" description="Helical" evidence="10">
    <location>
        <begin position="62"/>
        <end position="84"/>
    </location>
</feature>
<accession>A0A9P3Q8T4</accession>
<keyword evidence="6 10" id="KW-0812">Transmembrane</keyword>
<evidence type="ECO:0000256" key="1">
    <source>
        <dbReference type="ARBA" id="ARBA00004651"/>
    </source>
</evidence>
<dbReference type="GO" id="GO:0015105">
    <property type="term" value="F:arsenite transmembrane transporter activity"/>
    <property type="evidence" value="ECO:0007669"/>
    <property type="project" value="InterPro"/>
</dbReference>
<feature type="transmembrane region" description="Helical" evidence="10">
    <location>
        <begin position="225"/>
        <end position="242"/>
    </location>
</feature>
<comment type="subcellular location">
    <subcellularLocation>
        <location evidence="1">Cell membrane</location>
        <topology evidence="1">Multi-pass membrane protein</topology>
    </subcellularLocation>
</comment>
<dbReference type="GO" id="GO:0005886">
    <property type="term" value="C:plasma membrane"/>
    <property type="evidence" value="ECO:0007669"/>
    <property type="project" value="UniProtKB-SubCell"/>
</dbReference>
<keyword evidence="7" id="KW-0059">Arsenical resistance</keyword>
<dbReference type="Proteomes" id="UP001064782">
    <property type="component" value="Unassembled WGS sequence"/>
</dbReference>